<organism evidence="2 3">
    <name type="scientific">Bacillus yapensis</name>
    <dbReference type="NCBI Taxonomy" id="2492960"/>
    <lineage>
        <taxon>Bacteria</taxon>
        <taxon>Bacillati</taxon>
        <taxon>Bacillota</taxon>
        <taxon>Bacilli</taxon>
        <taxon>Bacillales</taxon>
        <taxon>Bacillaceae</taxon>
        <taxon>Bacillus</taxon>
    </lineage>
</organism>
<dbReference type="PROSITE" id="PS51819">
    <property type="entry name" value="VOC"/>
    <property type="match status" value="1"/>
</dbReference>
<feature type="domain" description="VOC" evidence="1">
    <location>
        <begin position="3"/>
        <end position="125"/>
    </location>
</feature>
<dbReference type="RefSeq" id="WP_126407320.1">
    <property type="nucleotide sequence ID" value="NZ_RXNT01000003.1"/>
</dbReference>
<accession>A0A3S0KQ87</accession>
<dbReference type="SUPFAM" id="SSF54593">
    <property type="entry name" value="Glyoxalase/Bleomycin resistance protein/Dihydroxybiphenyl dioxygenase"/>
    <property type="match status" value="1"/>
</dbReference>
<reference evidence="2 3" key="1">
    <citation type="submission" date="2018-12" db="EMBL/GenBank/DDBJ databases">
        <title>Bacillus yapensis draft genome sequence.</title>
        <authorList>
            <person name="Yu L."/>
            <person name="Xu X."/>
            <person name="Tang X."/>
        </authorList>
    </citation>
    <scope>NUCLEOTIDE SEQUENCE [LARGE SCALE GENOMIC DNA]</scope>
    <source>
        <strain evidence="2 3">XXST-01</strain>
    </source>
</reference>
<evidence type="ECO:0000313" key="3">
    <source>
        <dbReference type="Proteomes" id="UP000271374"/>
    </source>
</evidence>
<gene>
    <name evidence="2" type="ORF">EKG37_05940</name>
</gene>
<name>A0A3S0KQ87_9BACI</name>
<evidence type="ECO:0000259" key="1">
    <source>
        <dbReference type="PROSITE" id="PS51819"/>
    </source>
</evidence>
<dbReference type="AlphaFoldDB" id="A0A3S0KQ87"/>
<dbReference type="InterPro" id="IPR004360">
    <property type="entry name" value="Glyas_Fos-R_dOase_dom"/>
</dbReference>
<dbReference type="Proteomes" id="UP000271374">
    <property type="component" value="Unassembled WGS sequence"/>
</dbReference>
<keyword evidence="3" id="KW-1185">Reference proteome</keyword>
<dbReference type="Gene3D" id="3.10.180.10">
    <property type="entry name" value="2,3-Dihydroxybiphenyl 1,2-Dioxygenase, domain 1"/>
    <property type="match status" value="1"/>
</dbReference>
<sequence length="125" mass="14849">MSVLFRVELYVKDIEASIRFYQNIIGLELYGRNERSARFNYDCFSLLITSDTVLDDNHFFKDKAKSVVKGNGFEFIIVVDELEKVYERCLTYNYPIEVDLEKYHWDMRGFKIADPDGYFIRVTSK</sequence>
<evidence type="ECO:0000313" key="2">
    <source>
        <dbReference type="EMBL" id="RTR35417.1"/>
    </source>
</evidence>
<comment type="caution">
    <text evidence="2">The sequence shown here is derived from an EMBL/GenBank/DDBJ whole genome shotgun (WGS) entry which is preliminary data.</text>
</comment>
<dbReference type="Pfam" id="PF00903">
    <property type="entry name" value="Glyoxalase"/>
    <property type="match status" value="1"/>
</dbReference>
<dbReference type="EMBL" id="RXNT01000003">
    <property type="protein sequence ID" value="RTR35417.1"/>
    <property type="molecule type" value="Genomic_DNA"/>
</dbReference>
<dbReference type="OrthoDB" id="9795618at2"/>
<proteinExistence type="predicted"/>
<dbReference type="InterPro" id="IPR037523">
    <property type="entry name" value="VOC_core"/>
</dbReference>
<dbReference type="InterPro" id="IPR029068">
    <property type="entry name" value="Glyas_Bleomycin-R_OHBP_Dase"/>
</dbReference>
<protein>
    <submittedName>
        <fullName evidence="2">VOC family protein</fullName>
    </submittedName>
</protein>